<evidence type="ECO:0000313" key="1">
    <source>
        <dbReference type="EMBL" id="MBS4181546.1"/>
    </source>
</evidence>
<organism evidence="1">
    <name type="scientific">Neobacillus citreus</name>
    <dbReference type="NCBI Taxonomy" id="2833578"/>
    <lineage>
        <taxon>Bacteria</taxon>
        <taxon>Bacillati</taxon>
        <taxon>Bacillota</taxon>
        <taxon>Bacilli</taxon>
        <taxon>Bacillales</taxon>
        <taxon>Bacillaceae</taxon>
        <taxon>Neobacillus</taxon>
    </lineage>
</organism>
<comment type="caution">
    <text evidence="1">The sequence shown here is derived from an EMBL/GenBank/DDBJ whole genome shotgun (WGS) entry which is preliminary data.</text>
</comment>
<accession>A0A942SXL6</accession>
<name>A0A942SXL6_9BACI</name>
<proteinExistence type="predicted"/>
<gene>
    <name evidence="1" type="ORF">KHB02_09130</name>
</gene>
<dbReference type="AlphaFoldDB" id="A0A942SXL6"/>
<reference evidence="1" key="1">
    <citation type="submission" date="2021-05" db="EMBL/GenBank/DDBJ databases">
        <title>Novel Bacillus species.</title>
        <authorList>
            <person name="Liu G."/>
        </authorList>
    </citation>
    <scope>NUCLEOTIDE SEQUENCE</scope>
    <source>
        <strain evidence="1">FJAT-50051</strain>
    </source>
</reference>
<sequence length="195" mass="20846">MGLEFDHINAWTKLAEGDAESVGREAAANAIGHAQRPAPKRSAASLEASMTALARLRDHVDAHDFFVLTTDAPAVDVIAYTVVRYERGLDAGDRAIDEALAELDNRTGSPELSTVTTALGPATRILDRTVTAARSRLRRPTPSSMIRWVQPVPQLTEPITAVLTTVIPRGADESFAAPLVDQFALGLVVTPDDPA</sequence>
<protein>
    <submittedName>
        <fullName evidence="1">Uncharacterized protein</fullName>
    </submittedName>
</protein>
<dbReference type="EMBL" id="JAGYPE010000002">
    <property type="protein sequence ID" value="MBS4181546.1"/>
    <property type="molecule type" value="Genomic_DNA"/>
</dbReference>